<dbReference type="Proteomes" id="UP001151582">
    <property type="component" value="Unassembled WGS sequence"/>
</dbReference>
<dbReference type="EMBL" id="JANBQB010000025">
    <property type="protein sequence ID" value="KAJ1984261.1"/>
    <property type="molecule type" value="Genomic_DNA"/>
</dbReference>
<evidence type="ECO:0000259" key="5">
    <source>
        <dbReference type="PROSITE" id="PS50941"/>
    </source>
</evidence>
<evidence type="ECO:0000313" key="6">
    <source>
        <dbReference type="EMBL" id="KAJ1984261.1"/>
    </source>
</evidence>
<dbReference type="SUPFAM" id="SSF57016">
    <property type="entry name" value="Plant lectins/antimicrobial peptides"/>
    <property type="match status" value="1"/>
</dbReference>
<name>A0A9W8EF33_9FUNG</name>
<dbReference type="InterPro" id="IPR018371">
    <property type="entry name" value="Chitin-binding_1_CS"/>
</dbReference>
<dbReference type="Pfam" id="PF00187">
    <property type="entry name" value="Chitin_bind_1"/>
    <property type="match status" value="1"/>
</dbReference>
<keyword evidence="1 3" id="KW-0147">Chitin-binding</keyword>
<feature type="disulfide bond" evidence="3">
    <location>
        <begin position="105"/>
        <end position="117"/>
    </location>
</feature>
<evidence type="ECO:0000313" key="7">
    <source>
        <dbReference type="Proteomes" id="UP001151582"/>
    </source>
</evidence>
<dbReference type="PROSITE" id="PS00026">
    <property type="entry name" value="CHIT_BIND_I_1"/>
    <property type="match status" value="1"/>
</dbReference>
<dbReference type="GO" id="GO:0008061">
    <property type="term" value="F:chitin binding"/>
    <property type="evidence" value="ECO:0007669"/>
    <property type="project" value="UniProtKB-UniRule"/>
</dbReference>
<reference evidence="6" key="1">
    <citation type="submission" date="2022-07" db="EMBL/GenBank/DDBJ databases">
        <title>Phylogenomic reconstructions and comparative analyses of Kickxellomycotina fungi.</title>
        <authorList>
            <person name="Reynolds N.K."/>
            <person name="Stajich J.E."/>
            <person name="Barry K."/>
            <person name="Grigoriev I.V."/>
            <person name="Crous P."/>
            <person name="Smith M.E."/>
        </authorList>
    </citation>
    <scope>NUCLEOTIDE SEQUENCE</scope>
    <source>
        <strain evidence="6">RSA 567</strain>
    </source>
</reference>
<comment type="caution">
    <text evidence="3">Lacks conserved residue(s) required for the propagation of feature annotation.</text>
</comment>
<protein>
    <recommendedName>
        <fullName evidence="5">Chitin-binding type-1 domain-containing protein</fullName>
    </recommendedName>
</protein>
<feature type="disulfide bond" evidence="3">
    <location>
        <begin position="129"/>
        <end position="133"/>
    </location>
</feature>
<dbReference type="PROSITE" id="PS50941">
    <property type="entry name" value="CHIT_BIND_I_2"/>
    <property type="match status" value="1"/>
</dbReference>
<dbReference type="InterPro" id="IPR036861">
    <property type="entry name" value="Endochitinase-like_sf"/>
</dbReference>
<evidence type="ECO:0000256" key="2">
    <source>
        <dbReference type="ARBA" id="ARBA00023157"/>
    </source>
</evidence>
<gene>
    <name evidence="6" type="ORF">H4R34_000773</name>
</gene>
<dbReference type="Gene3D" id="3.30.60.10">
    <property type="entry name" value="Endochitinase-like"/>
    <property type="match status" value="2"/>
</dbReference>
<feature type="signal peptide" evidence="4">
    <location>
        <begin position="1"/>
        <end position="19"/>
    </location>
</feature>
<keyword evidence="2 3" id="KW-1015">Disulfide bond</keyword>
<dbReference type="AlphaFoldDB" id="A0A9W8EF33"/>
<dbReference type="SMART" id="SM00270">
    <property type="entry name" value="ChtBD1"/>
    <property type="match status" value="2"/>
</dbReference>
<evidence type="ECO:0000256" key="4">
    <source>
        <dbReference type="SAM" id="SignalP"/>
    </source>
</evidence>
<dbReference type="InterPro" id="IPR001002">
    <property type="entry name" value="Chitin-bd_1"/>
</dbReference>
<feature type="disulfide bond" evidence="3">
    <location>
        <begin position="110"/>
        <end position="124"/>
    </location>
</feature>
<proteinExistence type="predicted"/>
<keyword evidence="7" id="KW-1185">Reference proteome</keyword>
<organism evidence="6 7">
    <name type="scientific">Dimargaris verticillata</name>
    <dbReference type="NCBI Taxonomy" id="2761393"/>
    <lineage>
        <taxon>Eukaryota</taxon>
        <taxon>Fungi</taxon>
        <taxon>Fungi incertae sedis</taxon>
        <taxon>Zoopagomycota</taxon>
        <taxon>Kickxellomycotina</taxon>
        <taxon>Dimargaritomycetes</taxon>
        <taxon>Dimargaritales</taxon>
        <taxon>Dimargaritaceae</taxon>
        <taxon>Dimargaris</taxon>
    </lineage>
</organism>
<evidence type="ECO:0000256" key="1">
    <source>
        <dbReference type="ARBA" id="ARBA00022669"/>
    </source>
</evidence>
<comment type="caution">
    <text evidence="6">The sequence shown here is derived from an EMBL/GenBank/DDBJ whole genome shotgun (WGS) entry which is preliminary data.</text>
</comment>
<feature type="chain" id="PRO_5040791435" description="Chitin-binding type-1 domain-containing protein" evidence="4">
    <location>
        <begin position="20"/>
        <end position="182"/>
    </location>
</feature>
<accession>A0A9W8EF33</accession>
<evidence type="ECO:0000256" key="3">
    <source>
        <dbReference type="PROSITE-ProRule" id="PRU00261"/>
    </source>
</evidence>
<keyword evidence="4" id="KW-0732">Signal</keyword>
<dbReference type="PANTHER" id="PTHR47849">
    <property type="entry name" value="CHITIN-BINDING LECTIN 1"/>
    <property type="match status" value="1"/>
</dbReference>
<sequence length="182" mass="19034">MKSYLVVAIVLATSTTAIGGAWSPQSYAHLVARGAASTKTNAGRCDANSDYSDGLCCSWWGWKGNTPMHCNPGTCLYNCAGGNNATLTQGTKPSQDGRCDASTICPDGGCCSVWGYCGTGADFCGPNVCGSQCSGNKDNDDDDDDEESGYCDGQNPFISYNDLPFCEDLPDNEIPEVVPGTC</sequence>
<dbReference type="OrthoDB" id="5598155at2759"/>
<feature type="domain" description="Chitin-binding type-1" evidence="5">
    <location>
        <begin position="96"/>
        <end position="135"/>
    </location>
</feature>
<dbReference type="CDD" id="cd00035">
    <property type="entry name" value="ChtBD1"/>
    <property type="match status" value="1"/>
</dbReference>